<dbReference type="KEGG" id="bman:114252995"/>
<dbReference type="InterPro" id="IPR002171">
    <property type="entry name" value="Ribosomal_uL2"/>
</dbReference>
<dbReference type="InterPro" id="IPR014722">
    <property type="entry name" value="Rib_uL2_dom2"/>
</dbReference>
<evidence type="ECO:0000256" key="3">
    <source>
        <dbReference type="ARBA" id="ARBA00023274"/>
    </source>
</evidence>
<dbReference type="PANTHER" id="PTHR13691:SF73">
    <property type="entry name" value="LARGE RIBOSOMAL SUBUNIT PROTEIN UL2M"/>
    <property type="match status" value="1"/>
</dbReference>
<evidence type="ECO:0000256" key="4">
    <source>
        <dbReference type="SAM" id="MobiDB-lite"/>
    </source>
</evidence>
<evidence type="ECO:0000259" key="5">
    <source>
        <dbReference type="SMART" id="SM01382"/>
    </source>
</evidence>
<dbReference type="SMART" id="SM01382">
    <property type="entry name" value="Ribosomal_L2_C"/>
    <property type="match status" value="1"/>
</dbReference>
<dbReference type="GO" id="GO:0032543">
    <property type="term" value="P:mitochondrial translation"/>
    <property type="evidence" value="ECO:0007669"/>
    <property type="project" value="TreeGrafter"/>
</dbReference>
<organism evidence="7 8">
    <name type="scientific">Bombyx mandarina</name>
    <name type="common">Wild silk moth</name>
    <name type="synonym">Wild silkworm</name>
    <dbReference type="NCBI Taxonomy" id="7092"/>
    <lineage>
        <taxon>Eukaryota</taxon>
        <taxon>Metazoa</taxon>
        <taxon>Ecdysozoa</taxon>
        <taxon>Arthropoda</taxon>
        <taxon>Hexapoda</taxon>
        <taxon>Insecta</taxon>
        <taxon>Pterygota</taxon>
        <taxon>Neoptera</taxon>
        <taxon>Endopterygota</taxon>
        <taxon>Lepidoptera</taxon>
        <taxon>Glossata</taxon>
        <taxon>Ditrysia</taxon>
        <taxon>Bombycoidea</taxon>
        <taxon>Bombycidae</taxon>
        <taxon>Bombycinae</taxon>
        <taxon>Bombyx</taxon>
    </lineage>
</organism>
<protein>
    <submittedName>
        <fullName evidence="8">39S ribosomal protein L2, mitochondrial</fullName>
    </submittedName>
</protein>
<gene>
    <name evidence="8" type="primary">LOC114252995</name>
</gene>
<dbReference type="OrthoDB" id="268576at2759"/>
<keyword evidence="2 8" id="KW-0689">Ribosomal protein</keyword>
<dbReference type="InterPro" id="IPR022666">
    <property type="entry name" value="Ribosomal_uL2_RNA-bd_dom"/>
</dbReference>
<dbReference type="GO" id="GO:0003723">
    <property type="term" value="F:RNA binding"/>
    <property type="evidence" value="ECO:0007669"/>
    <property type="project" value="TreeGrafter"/>
</dbReference>
<evidence type="ECO:0000313" key="8">
    <source>
        <dbReference type="RefSeq" id="XP_028043527.1"/>
    </source>
</evidence>
<dbReference type="GeneID" id="114252995"/>
<evidence type="ECO:0000259" key="6">
    <source>
        <dbReference type="SMART" id="SM01383"/>
    </source>
</evidence>
<dbReference type="GO" id="GO:0003735">
    <property type="term" value="F:structural constituent of ribosome"/>
    <property type="evidence" value="ECO:0007669"/>
    <property type="project" value="InterPro"/>
</dbReference>
<dbReference type="SUPFAM" id="SSF50104">
    <property type="entry name" value="Translation proteins SH3-like domain"/>
    <property type="match status" value="1"/>
</dbReference>
<keyword evidence="3" id="KW-0687">Ribonucleoprotein</keyword>
<reference evidence="8" key="1">
    <citation type="submission" date="2025-08" db="UniProtKB">
        <authorList>
            <consortium name="RefSeq"/>
        </authorList>
    </citation>
    <scope>IDENTIFICATION</scope>
    <source>
        <tissue evidence="8">Silk gland</tissue>
    </source>
</reference>
<dbReference type="GO" id="GO:0005762">
    <property type="term" value="C:mitochondrial large ribosomal subunit"/>
    <property type="evidence" value="ECO:0007669"/>
    <property type="project" value="TreeGrafter"/>
</dbReference>
<dbReference type="FunFam" id="2.40.50.140:FF:000157">
    <property type="entry name" value="39S ribosomal protein L2, mitochondrial"/>
    <property type="match status" value="1"/>
</dbReference>
<dbReference type="SMART" id="SM01383">
    <property type="entry name" value="Ribosomal_L2"/>
    <property type="match status" value="1"/>
</dbReference>
<evidence type="ECO:0000256" key="1">
    <source>
        <dbReference type="ARBA" id="ARBA00005636"/>
    </source>
</evidence>
<feature type="domain" description="Large ribosomal subunit protein uL2 RNA-binding" evidence="6">
    <location>
        <begin position="90"/>
        <end position="170"/>
    </location>
</feature>
<keyword evidence="7" id="KW-1185">Reference proteome</keyword>
<evidence type="ECO:0000256" key="2">
    <source>
        <dbReference type="ARBA" id="ARBA00022980"/>
    </source>
</evidence>
<evidence type="ECO:0000313" key="7">
    <source>
        <dbReference type="Proteomes" id="UP000504629"/>
    </source>
</evidence>
<dbReference type="Proteomes" id="UP000504629">
    <property type="component" value="Unplaced"/>
</dbReference>
<feature type="region of interest" description="Disordered" evidence="4">
    <location>
        <begin position="266"/>
        <end position="295"/>
    </location>
</feature>
<feature type="domain" description="Large ribosomal subunit protein uL2 C-terminal" evidence="5">
    <location>
        <begin position="181"/>
        <end position="298"/>
    </location>
</feature>
<dbReference type="Pfam" id="PF03947">
    <property type="entry name" value="Ribosomal_L2_C"/>
    <property type="match status" value="1"/>
</dbReference>
<dbReference type="RefSeq" id="XP_028043527.1">
    <property type="nucleotide sequence ID" value="XM_028187726.1"/>
</dbReference>
<comment type="similarity">
    <text evidence="1">Belongs to the universal ribosomal protein uL2 family.</text>
</comment>
<proteinExistence type="inferred from homology"/>
<sequence length="317" mass="34934">MVNLPNNLPSTVLCLSFKIKNIMALNRLFSNLTIATAMVARRNLHVGVVHSASKPNIEKPKPGFGKSYRRIVHFPEQYTVKPLEVTNLAGRDPETGRVVAKGIGGGIKHKYHWIDWYRVGPTEGPPQEEKVIQIIEDGCRTAHVALVAVGDKLKYILATENMKAGDIIKTSCKLPRIPVRANEGDAYVLGALPIGTLVHCVEKEPGQGGLYIHAAGTSGTIVRKQDDRVIVQMPSKRLFSFNQLCMAVVGRLSNVLHGSTPIGSPQRNRWLGNRPRSGLWQRKSGRHGRKIKPPKPVKQICNPTSTKLPPIILNMTP</sequence>
<dbReference type="AlphaFoldDB" id="A0A6J2KRD6"/>
<dbReference type="CTD" id="51069"/>
<dbReference type="FunFam" id="2.30.30.30:FF:000048">
    <property type="entry name" value="Mitochondrial ribosomal protein L2"/>
    <property type="match status" value="1"/>
</dbReference>
<dbReference type="SUPFAM" id="SSF50249">
    <property type="entry name" value="Nucleic acid-binding proteins"/>
    <property type="match status" value="1"/>
</dbReference>
<dbReference type="Gene3D" id="2.40.50.140">
    <property type="entry name" value="Nucleic acid-binding proteins"/>
    <property type="match status" value="1"/>
</dbReference>
<dbReference type="InterPro" id="IPR022669">
    <property type="entry name" value="Ribosomal_uL2_C"/>
</dbReference>
<dbReference type="Pfam" id="PF00181">
    <property type="entry name" value="Ribosomal_L2_N"/>
    <property type="match status" value="1"/>
</dbReference>
<feature type="compositionally biased region" description="Basic residues" evidence="4">
    <location>
        <begin position="283"/>
        <end position="295"/>
    </location>
</feature>
<dbReference type="Gene3D" id="2.30.30.30">
    <property type="match status" value="1"/>
</dbReference>
<dbReference type="InterPro" id="IPR012340">
    <property type="entry name" value="NA-bd_OB-fold"/>
</dbReference>
<name>A0A6J2KRD6_BOMMA</name>
<accession>A0A6J2KRD6</accession>
<dbReference type="InterPro" id="IPR008991">
    <property type="entry name" value="Translation_prot_SH3-like_sf"/>
</dbReference>
<dbReference type="PANTHER" id="PTHR13691">
    <property type="entry name" value="RIBOSOMAL PROTEIN L2"/>
    <property type="match status" value="1"/>
</dbReference>